<dbReference type="InterPro" id="IPR013328">
    <property type="entry name" value="6PGD_dom2"/>
</dbReference>
<dbReference type="GO" id="GO:0016491">
    <property type="term" value="F:oxidoreductase activity"/>
    <property type="evidence" value="ECO:0007669"/>
    <property type="project" value="InterPro"/>
</dbReference>
<evidence type="ECO:0000313" key="4">
    <source>
        <dbReference type="RefSeq" id="XP_029646135.1"/>
    </source>
</evidence>
<accession>A0A6P7T6V9</accession>
<dbReference type="PANTHER" id="PTHR38015:SF1">
    <property type="entry name" value="OPINE DEHYDROGENASE DOMAIN-CONTAINING PROTEIN"/>
    <property type="match status" value="1"/>
</dbReference>
<dbReference type="InterPro" id="IPR051729">
    <property type="entry name" value="Opine/Lysopine_DH"/>
</dbReference>
<feature type="domain" description="Opine dehydrogenase" evidence="2">
    <location>
        <begin position="265"/>
        <end position="390"/>
    </location>
</feature>
<dbReference type="InterPro" id="IPR003421">
    <property type="entry name" value="Opine_DH"/>
</dbReference>
<dbReference type="RefSeq" id="XP_029646135.1">
    <property type="nucleotide sequence ID" value="XM_029790275.1"/>
</dbReference>
<dbReference type="AlphaFoldDB" id="A0A6P7T6V9"/>
<feature type="compositionally biased region" description="Acidic residues" evidence="1">
    <location>
        <begin position="15"/>
        <end position="27"/>
    </location>
</feature>
<evidence type="ECO:0000259" key="2">
    <source>
        <dbReference type="Pfam" id="PF02317"/>
    </source>
</evidence>
<dbReference type="Pfam" id="PF02317">
    <property type="entry name" value="Octopine_DH"/>
    <property type="match status" value="1"/>
</dbReference>
<dbReference type="InterPro" id="IPR008927">
    <property type="entry name" value="6-PGluconate_DH-like_C_sf"/>
</dbReference>
<dbReference type="Gene3D" id="3.40.50.720">
    <property type="entry name" value="NAD(P)-binding Rossmann-like Domain"/>
    <property type="match status" value="1"/>
</dbReference>
<protein>
    <submittedName>
        <fullName evidence="4">Octopine dehydrogenase-like</fullName>
    </submittedName>
</protein>
<evidence type="ECO:0000313" key="3">
    <source>
        <dbReference type="Proteomes" id="UP000515154"/>
    </source>
</evidence>
<dbReference type="PANTHER" id="PTHR38015">
    <property type="entry name" value="BLR6086 PROTEIN"/>
    <property type="match status" value="1"/>
</dbReference>
<sequence length="437" mass="49480">MVFDNKSNVSFPESECCDSENSDDSDKENELTPEWNVRIQLFDNWMLIVDSDEESTRLVLPIWKFCVITLLKVATTDAKMVINFPRKDGSMFPENGRPGTITDKAGDFVAESDVIILSSPPNHFQDYLKAMKKYIKKRTVIIGVPGRSGFEYQCRTSLEELGEQCTIVNLETCPWVCEQVKFGSQIDVKVTVASIVTSTLFGTSPPKRGPLSILQLILGGDCALQNSLNFMSVLLSPFVYLECCLLFGRWSEWDEKPLESELGLFEDVSEKTAEMISKCSNECSKIIQAIKTGKPELKINDYKGIEEWFAGFKDCIGDSSSLLTTLKTCKIWGDIKHPMKKDRKKSEYTPDLEERISEYLSYGLIVIRGVAEILQQETPVIDKLITWCQTKSKKNYMKDGKVLTDKNIQNTSCPQKFKFSTLNEILFVKALPTDIEL</sequence>
<evidence type="ECO:0000256" key="1">
    <source>
        <dbReference type="SAM" id="MobiDB-lite"/>
    </source>
</evidence>
<dbReference type="Proteomes" id="UP000515154">
    <property type="component" value="Linkage group LG15"/>
</dbReference>
<dbReference type="Gene3D" id="1.10.1040.10">
    <property type="entry name" value="N-(1-d-carboxylethyl)-l-norvaline Dehydrogenase, domain 2"/>
    <property type="match status" value="1"/>
</dbReference>
<organism evidence="3 4">
    <name type="scientific">Octopus sinensis</name>
    <name type="common">East Asian common octopus</name>
    <dbReference type="NCBI Taxonomy" id="2607531"/>
    <lineage>
        <taxon>Eukaryota</taxon>
        <taxon>Metazoa</taxon>
        <taxon>Spiralia</taxon>
        <taxon>Lophotrochozoa</taxon>
        <taxon>Mollusca</taxon>
        <taxon>Cephalopoda</taxon>
        <taxon>Coleoidea</taxon>
        <taxon>Octopodiformes</taxon>
        <taxon>Octopoda</taxon>
        <taxon>Incirrata</taxon>
        <taxon>Octopodidae</taxon>
        <taxon>Octopus</taxon>
    </lineage>
</organism>
<keyword evidence="3" id="KW-1185">Reference proteome</keyword>
<proteinExistence type="predicted"/>
<feature type="compositionally biased region" description="Polar residues" evidence="1">
    <location>
        <begin position="1"/>
        <end position="11"/>
    </location>
</feature>
<reference evidence="4" key="1">
    <citation type="submission" date="2025-08" db="UniProtKB">
        <authorList>
            <consortium name="RefSeq"/>
        </authorList>
    </citation>
    <scope>IDENTIFICATION</scope>
</reference>
<name>A0A6P7T6V9_9MOLL</name>
<gene>
    <name evidence="4" type="primary">LOC115219972</name>
</gene>
<dbReference type="KEGG" id="osn:115219972"/>
<dbReference type="SUPFAM" id="SSF48179">
    <property type="entry name" value="6-phosphogluconate dehydrogenase C-terminal domain-like"/>
    <property type="match status" value="1"/>
</dbReference>
<feature type="region of interest" description="Disordered" evidence="1">
    <location>
        <begin position="1"/>
        <end position="30"/>
    </location>
</feature>